<comment type="caution">
    <text evidence="3">The sequence shown here is derived from an EMBL/GenBank/DDBJ whole genome shotgun (WGS) entry which is preliminary data.</text>
</comment>
<dbReference type="PATRIC" id="fig|1352.770.peg.908"/>
<evidence type="ECO:0000313" key="3">
    <source>
        <dbReference type="EMBL" id="KWX18607.1"/>
    </source>
</evidence>
<dbReference type="NCBIfam" id="TIGR00696">
    <property type="entry name" value="wecG_tagA_cpsF"/>
    <property type="match status" value="1"/>
</dbReference>
<dbReference type="CDD" id="cd06533">
    <property type="entry name" value="Glyco_transf_WecG_TagA"/>
    <property type="match status" value="1"/>
</dbReference>
<dbReference type="GO" id="GO:0016758">
    <property type="term" value="F:hexosyltransferase activity"/>
    <property type="evidence" value="ECO:0007669"/>
    <property type="project" value="TreeGrafter"/>
</dbReference>
<dbReference type="Proteomes" id="UP000070452">
    <property type="component" value="Unassembled WGS sequence"/>
</dbReference>
<dbReference type="Pfam" id="PF03808">
    <property type="entry name" value="Glyco_tran_WecG"/>
    <property type="match status" value="1"/>
</dbReference>
<proteinExistence type="predicted"/>
<dbReference type="PANTHER" id="PTHR34136:SF1">
    <property type="entry name" value="UDP-N-ACETYL-D-MANNOSAMINURONIC ACID TRANSFERASE"/>
    <property type="match status" value="1"/>
</dbReference>
<protein>
    <submittedName>
        <fullName evidence="3">Glycosyl transferase</fullName>
    </submittedName>
    <submittedName>
        <fullName evidence="4">Glycosyltransferase</fullName>
    </submittedName>
</protein>
<evidence type="ECO:0000313" key="4">
    <source>
        <dbReference type="EMBL" id="OOL82100.1"/>
    </source>
</evidence>
<evidence type="ECO:0000256" key="2">
    <source>
        <dbReference type="ARBA" id="ARBA00022679"/>
    </source>
</evidence>
<dbReference type="RefSeq" id="WP_002305615.1">
    <property type="nucleotide sequence ID" value="NZ_AP022341.1"/>
</dbReference>
<sequence>MEKNMYKRKRDFTVCGIVGVCATTKNEFVREVFSMPTSPVSATVDLVGVPAIISAKENPKIAEMYSQATMAAIDGMPIVKIGRRKGFTCERCAAPDIMGMVFEEGVRQGKTHYFYGGKDNEVLNKLRANLERDYPGIKIVGMYSPPFRPLNEEEDSKICEEINNLNPDFLWVGIGAPKQEMWMWEHQKKIHNTVMFGVGAGFNFFAGTLEKAPEWMEKASLEWLFRLVKEPRRLWRRYILGGIKYIYYTIESK</sequence>
<reference evidence="4 6" key="2">
    <citation type="submission" date="2017-02" db="EMBL/GenBank/DDBJ databases">
        <title>Clonality and virulence of isolates of VRE in Hematopoietic Stem Cell Transplanted (HSCT) patients.</title>
        <authorList>
            <person name="Marchi A.P."/>
            <person name="Martins R.C."/>
            <person name="Marie S.K."/>
            <person name="Levin A.S."/>
            <person name="Costa S.F."/>
        </authorList>
    </citation>
    <scope>NUCLEOTIDE SEQUENCE [LARGE SCALE GENOMIC DNA]</scope>
    <source>
        <strain evidence="4 6">LIM1759</strain>
    </source>
</reference>
<dbReference type="InterPro" id="IPR004629">
    <property type="entry name" value="WecG_TagA_CpsF"/>
</dbReference>
<dbReference type="PANTHER" id="PTHR34136">
    <property type="match status" value="1"/>
</dbReference>
<keyword evidence="1" id="KW-0328">Glycosyltransferase</keyword>
<reference evidence="3 5" key="1">
    <citation type="submission" date="2016-01" db="EMBL/GenBank/DDBJ databases">
        <title>Molecular Mechanisms for transfer of large genomic segments between Enterococcus faecium strains.</title>
        <authorList>
            <person name="Garcia-Solache M.A."/>
            <person name="Lebreton F."/>
            <person name="Mclaughlin R.E."/>
            <person name="Whiteaker J.D."/>
            <person name="Gilmore M.S."/>
            <person name="Rice L.B."/>
        </authorList>
    </citation>
    <scope>NUCLEOTIDE SEQUENCE [LARGE SCALE GENOMIC DNA]</scope>
    <source>
        <strain evidence="3 5">D344RRF x C68</strain>
    </source>
</reference>
<organism evidence="3 5">
    <name type="scientific">Enterococcus faecium</name>
    <name type="common">Streptococcus faecium</name>
    <dbReference type="NCBI Taxonomy" id="1352"/>
    <lineage>
        <taxon>Bacteria</taxon>
        <taxon>Bacillati</taxon>
        <taxon>Bacillota</taxon>
        <taxon>Bacilli</taxon>
        <taxon>Lactobacillales</taxon>
        <taxon>Enterococcaceae</taxon>
        <taxon>Enterococcus</taxon>
    </lineage>
</organism>
<evidence type="ECO:0000313" key="5">
    <source>
        <dbReference type="Proteomes" id="UP000070452"/>
    </source>
</evidence>
<dbReference type="AlphaFoldDB" id="A0A132P8N3"/>
<evidence type="ECO:0000256" key="1">
    <source>
        <dbReference type="ARBA" id="ARBA00022676"/>
    </source>
</evidence>
<gene>
    <name evidence="3" type="ORF">AWT83_09060</name>
    <name evidence="4" type="ORF">B1P95_11020</name>
</gene>
<evidence type="ECO:0000313" key="6">
    <source>
        <dbReference type="Proteomes" id="UP000191171"/>
    </source>
</evidence>
<name>A0A132P8N3_ENTFC</name>
<dbReference type="EMBL" id="MVGJ01000064">
    <property type="protein sequence ID" value="OOL82100.1"/>
    <property type="molecule type" value="Genomic_DNA"/>
</dbReference>
<dbReference type="EMBL" id="LRHK01000001">
    <property type="protein sequence ID" value="KWX18607.1"/>
    <property type="molecule type" value="Genomic_DNA"/>
</dbReference>
<accession>A0A132P8N3</accession>
<dbReference type="Proteomes" id="UP000191171">
    <property type="component" value="Unassembled WGS sequence"/>
</dbReference>
<keyword evidence="2 3" id="KW-0808">Transferase</keyword>